<gene>
    <name evidence="4" type="ORF">I7X43_03270</name>
</gene>
<dbReference type="RefSeq" id="WP_198099457.1">
    <property type="nucleotide sequence ID" value="NZ_JAEDAL010000001.1"/>
</dbReference>
<dbReference type="PANTHER" id="PTHR10612">
    <property type="entry name" value="APOLIPOPROTEIN D"/>
    <property type="match status" value="1"/>
</dbReference>
<dbReference type="InterPro" id="IPR022271">
    <property type="entry name" value="Lipocalin_ApoD"/>
</dbReference>
<feature type="signal peptide" evidence="2">
    <location>
        <begin position="1"/>
        <end position="26"/>
    </location>
</feature>
<keyword evidence="2" id="KW-0449">Lipoprotein</keyword>
<evidence type="ECO:0000259" key="3">
    <source>
        <dbReference type="Pfam" id="PF08212"/>
    </source>
</evidence>
<dbReference type="EMBL" id="JAEDAL010000001">
    <property type="protein sequence ID" value="MBH9551862.1"/>
    <property type="molecule type" value="Genomic_DNA"/>
</dbReference>
<keyword evidence="2" id="KW-0472">Membrane</keyword>
<dbReference type="GO" id="GO:0006950">
    <property type="term" value="P:response to stress"/>
    <property type="evidence" value="ECO:0007669"/>
    <property type="project" value="UniProtKB-ARBA"/>
</dbReference>
<comment type="function">
    <text evidence="2">Involved in the storage or transport of lipids necessary for membrane maintenance under stressful conditions. Displays a binding preference for lysophospholipids.</text>
</comment>
<dbReference type="InterPro" id="IPR000566">
    <property type="entry name" value="Lipocln_cytosolic_FA-bd_dom"/>
</dbReference>
<evidence type="ECO:0000256" key="2">
    <source>
        <dbReference type="PIRNR" id="PIRNR036893"/>
    </source>
</evidence>
<evidence type="ECO:0000313" key="4">
    <source>
        <dbReference type="EMBL" id="MBH9551862.1"/>
    </source>
</evidence>
<evidence type="ECO:0000313" key="5">
    <source>
        <dbReference type="Proteomes" id="UP000620139"/>
    </source>
</evidence>
<comment type="subunit">
    <text evidence="2">Homodimer.</text>
</comment>
<protein>
    <recommendedName>
        <fullName evidence="2">Outer membrane lipoprotein Blc</fullName>
    </recommendedName>
</protein>
<dbReference type="GO" id="GO:0008289">
    <property type="term" value="F:lipid binding"/>
    <property type="evidence" value="ECO:0007669"/>
    <property type="project" value="UniProtKB-UniRule"/>
</dbReference>
<dbReference type="Proteomes" id="UP000620139">
    <property type="component" value="Unassembled WGS sequence"/>
</dbReference>
<feature type="domain" description="Lipocalin/cytosolic fatty-acid binding" evidence="3">
    <location>
        <begin position="36"/>
        <end position="188"/>
    </location>
</feature>
<keyword evidence="2" id="KW-0732">Signal</keyword>
<accession>A0A931ITV8</accession>
<organism evidence="4 5">
    <name type="scientific">Inhella gelatinilytica</name>
    <dbReference type="NCBI Taxonomy" id="2795030"/>
    <lineage>
        <taxon>Bacteria</taxon>
        <taxon>Pseudomonadati</taxon>
        <taxon>Pseudomonadota</taxon>
        <taxon>Betaproteobacteria</taxon>
        <taxon>Burkholderiales</taxon>
        <taxon>Sphaerotilaceae</taxon>
        <taxon>Inhella</taxon>
    </lineage>
</organism>
<evidence type="ECO:0000256" key="1">
    <source>
        <dbReference type="ARBA" id="ARBA00006889"/>
    </source>
</evidence>
<dbReference type="PANTHER" id="PTHR10612:SF34">
    <property type="entry name" value="APOLIPOPROTEIN D"/>
    <property type="match status" value="1"/>
</dbReference>
<name>A0A931ITV8_9BURK</name>
<proteinExistence type="inferred from homology"/>
<sequence>MKTWNSHKTLTGWLSGLLLAASNAGAAPPTPLPELDTVAYMGRWHQVALFPNRFQAQCLDSTTATYTLLDDGRVQVVNRCRTKDGWDETTGVARPREGVKREGGRLSPASLEVSFLPAALRWLGVGWGNYDVLRLGAQQEWALVSEPSRQYAWVLARKPQLEDAQWAAVEAEARAQGLDWGRMRREPQPPARITP</sequence>
<keyword evidence="5" id="KW-1185">Reference proteome</keyword>
<dbReference type="GO" id="GO:0009279">
    <property type="term" value="C:cell outer membrane"/>
    <property type="evidence" value="ECO:0007669"/>
    <property type="project" value="UniProtKB-SubCell"/>
</dbReference>
<dbReference type="Gene3D" id="2.40.128.20">
    <property type="match status" value="1"/>
</dbReference>
<dbReference type="InterPro" id="IPR047202">
    <property type="entry name" value="Lipocalin_Blc-like_dom"/>
</dbReference>
<reference evidence="4" key="1">
    <citation type="submission" date="2020-12" db="EMBL/GenBank/DDBJ databases">
        <title>The genome sequence of Inhella sp. 4Y17.</title>
        <authorList>
            <person name="Liu Y."/>
        </authorList>
    </citation>
    <scope>NUCLEOTIDE SEQUENCE</scope>
    <source>
        <strain evidence="4">4Y10</strain>
    </source>
</reference>
<dbReference type="SUPFAM" id="SSF50814">
    <property type="entry name" value="Lipocalins"/>
    <property type="match status" value="1"/>
</dbReference>
<comment type="subcellular location">
    <subcellularLocation>
        <location evidence="2">Cell outer membrane</location>
    </subcellularLocation>
</comment>
<dbReference type="Pfam" id="PF08212">
    <property type="entry name" value="Lipocalin_2"/>
    <property type="match status" value="1"/>
</dbReference>
<dbReference type="AlphaFoldDB" id="A0A931ITV8"/>
<comment type="caution">
    <text evidence="4">The sequence shown here is derived from an EMBL/GenBank/DDBJ whole genome shotgun (WGS) entry which is preliminary data.</text>
</comment>
<feature type="chain" id="PRO_5038205547" description="Outer membrane lipoprotein Blc" evidence="2">
    <location>
        <begin position="27"/>
        <end position="195"/>
    </location>
</feature>
<dbReference type="PIRSF" id="PIRSF036893">
    <property type="entry name" value="Lipocalin_ApoD"/>
    <property type="match status" value="1"/>
</dbReference>
<dbReference type="InterPro" id="IPR012674">
    <property type="entry name" value="Calycin"/>
</dbReference>
<dbReference type="CDD" id="cd19438">
    <property type="entry name" value="lipocalin_Blc-like"/>
    <property type="match status" value="1"/>
</dbReference>
<comment type="similarity">
    <text evidence="1 2">Belongs to the calycin superfamily. Lipocalin family.</text>
</comment>
<keyword evidence="2" id="KW-0446">Lipid-binding</keyword>
<keyword evidence="2" id="KW-0998">Cell outer membrane</keyword>